<dbReference type="Gene3D" id="3.20.20.370">
    <property type="entry name" value="Glycoside hydrolase/deacetylase"/>
    <property type="match status" value="1"/>
</dbReference>
<evidence type="ECO:0000313" key="2">
    <source>
        <dbReference type="Proteomes" id="UP000830401"/>
    </source>
</evidence>
<dbReference type="InterPro" id="IPR011330">
    <property type="entry name" value="Glyco_hydro/deAcase_b/a-brl"/>
</dbReference>
<proteinExistence type="predicted"/>
<name>A0ABY4G8L8_9BACT</name>
<keyword evidence="2" id="KW-1185">Reference proteome</keyword>
<dbReference type="CDD" id="cd10929">
    <property type="entry name" value="CE4_u5"/>
    <property type="match status" value="1"/>
</dbReference>
<dbReference type="RefSeq" id="WP_245122432.1">
    <property type="nucleotide sequence ID" value="NZ_CP095061.1"/>
</dbReference>
<sequence>MQQLTTRNGQGKGRFVISLDFEINWGVRDQQTLDQYGRNLLGVRQAIPAMLALFEKFELRVTWATVGLLFFKSKREMLAHLPDVQPQYTDTKLSPYLALDQVGEDEAADPYHFGYSLIEQIRRTPGQEIATHTFCHYYCLERGQTAETFRADLTAAVQVAQEQGITLHSLVFPRNQYNAQYLAICQELGITSYRGNENSWIYKERSEEQQSLYKRGARLLDAYLDLSGPNCYTLENIAQQFPYNIPASRFLRPWSGRLQALETLRLRRILHGMEHAAKTGQVFHLWWHPHNFGVNIPQNMAVLQRIAEHYHQLRAHYGMESQSMGDLAIELQRRSPVTAI</sequence>
<evidence type="ECO:0000313" key="1">
    <source>
        <dbReference type="EMBL" id="UOQ67228.1"/>
    </source>
</evidence>
<reference evidence="1" key="1">
    <citation type="submission" date="2022-04" db="EMBL/GenBank/DDBJ databases">
        <title>Hymenobacter sp. isolated from the air.</title>
        <authorList>
            <person name="Won M."/>
            <person name="Lee C.-M."/>
            <person name="Woen H.-Y."/>
            <person name="Kwon S.-W."/>
        </authorList>
    </citation>
    <scope>NUCLEOTIDE SEQUENCE</scope>
    <source>
        <strain evidence="1">5420S-77</strain>
    </source>
</reference>
<gene>
    <name evidence="1" type="ORF">MUN86_04850</name>
</gene>
<protein>
    <submittedName>
        <fullName evidence="1">Polysaccharide deacetylase family protein</fullName>
    </submittedName>
</protein>
<dbReference type="Proteomes" id="UP000830401">
    <property type="component" value="Chromosome"/>
</dbReference>
<dbReference type="SUPFAM" id="SSF88713">
    <property type="entry name" value="Glycoside hydrolase/deacetylase"/>
    <property type="match status" value="1"/>
</dbReference>
<accession>A0ABY4G8L8</accession>
<dbReference type="EMBL" id="CP095061">
    <property type="protein sequence ID" value="UOQ67228.1"/>
    <property type="molecule type" value="Genomic_DNA"/>
</dbReference>
<organism evidence="1 2">
    <name type="scientific">Hymenobacter volaticus</name>
    <dbReference type="NCBI Taxonomy" id="2932254"/>
    <lineage>
        <taxon>Bacteria</taxon>
        <taxon>Pseudomonadati</taxon>
        <taxon>Bacteroidota</taxon>
        <taxon>Cytophagia</taxon>
        <taxon>Cytophagales</taxon>
        <taxon>Hymenobacteraceae</taxon>
        <taxon>Hymenobacter</taxon>
    </lineage>
</organism>